<protein>
    <submittedName>
        <fullName evidence="2">Uncharacterized protein</fullName>
    </submittedName>
</protein>
<evidence type="ECO:0000313" key="2">
    <source>
        <dbReference type="EMBL" id="ASW03857.1"/>
    </source>
</evidence>
<dbReference type="Proteomes" id="UP000215158">
    <property type="component" value="Plasmid pBN2"/>
</dbReference>
<evidence type="ECO:0000256" key="1">
    <source>
        <dbReference type="SAM" id="MobiDB-lite"/>
    </source>
</evidence>
<dbReference type="OrthoDB" id="9204593at2"/>
<dbReference type="KEGG" id="parb:CJU94_37430"/>
<feature type="region of interest" description="Disordered" evidence="1">
    <location>
        <begin position="73"/>
        <end position="97"/>
    </location>
</feature>
<dbReference type="AlphaFoldDB" id="A0A248VY09"/>
<geneLocation type="plasmid" evidence="2 3">
    <name>pBN2</name>
</geneLocation>
<keyword evidence="2" id="KW-0614">Plasmid</keyword>
<accession>A0A248VY09</accession>
<reference evidence="2 3" key="1">
    <citation type="submission" date="2017-08" db="EMBL/GenBank/DDBJ databases">
        <title>Identification and genetic characteristics of simultaneous BTEX- and naphthalene-degrading Paraburkholderia sp. BN5 isolated from petroleum-contaminated soil.</title>
        <authorList>
            <person name="Lee Y."/>
            <person name="Jeon C.O."/>
        </authorList>
    </citation>
    <scope>NUCLEOTIDE SEQUENCE [LARGE SCALE GENOMIC DNA]</scope>
    <source>
        <strain evidence="2 3">BN5</strain>
        <plasmid evidence="2 3">pBN2</plasmid>
    </source>
</reference>
<sequence length="97" mass="11082">MTESKNTPRKPRHLPDPNFVSTTVDQWGGRLVECRDLWDGYSLDDAVLDSTPLKKCQWATLFAYMHRRFGPTMPPASQPDPGRNWFFNPNGMVNTNG</sequence>
<dbReference type="RefSeq" id="WP_095423620.1">
    <property type="nucleotide sequence ID" value="NZ_CP022992.1"/>
</dbReference>
<organism evidence="2 3">
    <name type="scientific">Paraburkholderia aromaticivorans</name>
    <dbReference type="NCBI Taxonomy" id="2026199"/>
    <lineage>
        <taxon>Bacteria</taxon>
        <taxon>Pseudomonadati</taxon>
        <taxon>Pseudomonadota</taxon>
        <taxon>Betaproteobacteria</taxon>
        <taxon>Burkholderiales</taxon>
        <taxon>Burkholderiaceae</taxon>
        <taxon>Paraburkholderia</taxon>
    </lineage>
</organism>
<proteinExistence type="predicted"/>
<dbReference type="EMBL" id="CP022992">
    <property type="protein sequence ID" value="ASW03857.1"/>
    <property type="molecule type" value="Genomic_DNA"/>
</dbReference>
<gene>
    <name evidence="2" type="ORF">CJU94_37430</name>
</gene>
<name>A0A248VY09_9BURK</name>
<keyword evidence="3" id="KW-1185">Reference proteome</keyword>
<evidence type="ECO:0000313" key="3">
    <source>
        <dbReference type="Proteomes" id="UP000215158"/>
    </source>
</evidence>